<gene>
    <name evidence="2" type="ORF">FTUN_4617</name>
</gene>
<dbReference type="AlphaFoldDB" id="A0A6M5YUT4"/>
<evidence type="ECO:0000313" key="2">
    <source>
        <dbReference type="EMBL" id="QJW97053.1"/>
    </source>
</evidence>
<proteinExistence type="predicted"/>
<dbReference type="EMBL" id="CP053452">
    <property type="protein sequence ID" value="QJW97053.1"/>
    <property type="molecule type" value="Genomic_DNA"/>
</dbReference>
<evidence type="ECO:0000313" key="3">
    <source>
        <dbReference type="Proteomes" id="UP000503447"/>
    </source>
</evidence>
<evidence type="ECO:0000256" key="1">
    <source>
        <dbReference type="SAM" id="MobiDB-lite"/>
    </source>
</evidence>
<name>A0A6M5YUT4_9BACT</name>
<sequence length="39" mass="4151">MRPLRVRAGAGPAPAPRPHSFEVLDPATVGRRTGRSESP</sequence>
<keyword evidence="3" id="KW-1185">Reference proteome</keyword>
<accession>A0A6M5YUT4</accession>
<protein>
    <submittedName>
        <fullName evidence="2">Uncharacterized protein</fullName>
    </submittedName>
</protein>
<dbReference type="KEGG" id="ftj:FTUN_4617"/>
<feature type="compositionally biased region" description="Low complexity" evidence="1">
    <location>
        <begin position="1"/>
        <end position="12"/>
    </location>
</feature>
<feature type="region of interest" description="Disordered" evidence="1">
    <location>
        <begin position="1"/>
        <end position="39"/>
    </location>
</feature>
<organism evidence="2 3">
    <name type="scientific">Frigoriglobus tundricola</name>
    <dbReference type="NCBI Taxonomy" id="2774151"/>
    <lineage>
        <taxon>Bacteria</taxon>
        <taxon>Pseudomonadati</taxon>
        <taxon>Planctomycetota</taxon>
        <taxon>Planctomycetia</taxon>
        <taxon>Gemmatales</taxon>
        <taxon>Gemmataceae</taxon>
        <taxon>Frigoriglobus</taxon>
    </lineage>
</organism>
<reference evidence="3" key="1">
    <citation type="submission" date="2020-05" db="EMBL/GenBank/DDBJ databases">
        <title>Frigoriglobus tundricola gen. nov., sp. nov., a psychrotolerant cellulolytic planctomycete of the family Gemmataceae with two divergent copies of 16S rRNA gene.</title>
        <authorList>
            <person name="Kulichevskaya I.S."/>
            <person name="Ivanova A.A."/>
            <person name="Naumoff D.G."/>
            <person name="Beletsky A.V."/>
            <person name="Rijpstra W.I.C."/>
            <person name="Sinninghe Damste J.S."/>
            <person name="Mardanov A.V."/>
            <person name="Ravin N.V."/>
            <person name="Dedysh S.N."/>
        </authorList>
    </citation>
    <scope>NUCLEOTIDE SEQUENCE [LARGE SCALE GENOMIC DNA]</scope>
    <source>
        <strain evidence="3">PL17</strain>
    </source>
</reference>
<dbReference type="Proteomes" id="UP000503447">
    <property type="component" value="Chromosome"/>
</dbReference>